<proteinExistence type="predicted"/>
<name>B5XHD3_COXBN</name>
<evidence type="ECO:0000313" key="2">
    <source>
        <dbReference type="EMBL" id="ACI23153.1"/>
    </source>
</evidence>
<reference evidence="2 3" key="1">
    <citation type="journal article" date="2009" name="Infect. Immun.">
        <title>Comparative genomics reveal extensive transposon-mediated genomic plasticity and diversity among potential effector proteins within the genus Coxiella.</title>
        <authorList>
            <person name="Beare P.A."/>
            <person name="Unsworth N."/>
            <person name="Andoh M."/>
            <person name="Voth D.E."/>
            <person name="Omsland A."/>
            <person name="Gilk S.D."/>
            <person name="Williams K.P."/>
            <person name="Sobral B.W."/>
            <person name="Kupko J.J.III."/>
            <person name="Porcella S.F."/>
            <person name="Samuel J.E."/>
            <person name="Heinzen R.A."/>
        </authorList>
    </citation>
    <scope>NUCLEOTIDE SEQUENCE [LARGE SCALE GENOMIC DNA]</scope>
    <source>
        <strain evidence="2 3">Dugway 5J108-111</strain>
    </source>
</reference>
<evidence type="ECO:0000256" key="1">
    <source>
        <dbReference type="SAM" id="MobiDB-lite"/>
    </source>
</evidence>
<gene>
    <name evidence="2" type="ORF">CBUD_1241b</name>
</gene>
<dbReference type="HOGENOM" id="CLU_3364485_0_0_6"/>
<feature type="region of interest" description="Disordered" evidence="1">
    <location>
        <begin position="1"/>
        <end position="35"/>
    </location>
</feature>
<evidence type="ECO:0000313" key="3">
    <source>
        <dbReference type="Proteomes" id="UP000008555"/>
    </source>
</evidence>
<accession>B5XHD3</accession>
<dbReference type="Proteomes" id="UP000008555">
    <property type="component" value="Chromosome"/>
</dbReference>
<feature type="compositionally biased region" description="Basic and acidic residues" evidence="1">
    <location>
        <begin position="13"/>
        <end position="24"/>
    </location>
</feature>
<protein>
    <submittedName>
        <fullName evidence="2">Uncharacterized protein</fullName>
    </submittedName>
</protein>
<dbReference type="AlphaFoldDB" id="B5XHD3"/>
<sequence>MPTGSEKGLNANAKEEEINKEIPKNRCFITNPPSQ</sequence>
<dbReference type="KEGG" id="cbd:CBUD_1241b"/>
<organism evidence="2 3">
    <name type="scientific">Coxiella burnetii (strain Dugway 5J108-111)</name>
    <dbReference type="NCBI Taxonomy" id="434922"/>
    <lineage>
        <taxon>Bacteria</taxon>
        <taxon>Pseudomonadati</taxon>
        <taxon>Pseudomonadota</taxon>
        <taxon>Gammaproteobacteria</taxon>
        <taxon>Legionellales</taxon>
        <taxon>Coxiellaceae</taxon>
        <taxon>Coxiella</taxon>
    </lineage>
</organism>
<dbReference type="EMBL" id="CP000733">
    <property type="protein sequence ID" value="ACI23153.1"/>
    <property type="molecule type" value="Genomic_DNA"/>
</dbReference>